<dbReference type="InterPro" id="IPR003439">
    <property type="entry name" value="ABC_transporter-like_ATP-bd"/>
</dbReference>
<gene>
    <name evidence="5" type="ORF">DD236_02245</name>
</gene>
<dbReference type="CDD" id="cd03221">
    <property type="entry name" value="ABCF_EF-3"/>
    <property type="match status" value="2"/>
</dbReference>
<dbReference type="EMBL" id="QETB01000001">
    <property type="protein sequence ID" value="PWF27240.1"/>
    <property type="molecule type" value="Genomic_DNA"/>
</dbReference>
<feature type="region of interest" description="Disordered" evidence="3">
    <location>
        <begin position="517"/>
        <end position="593"/>
    </location>
</feature>
<keyword evidence="2" id="KW-0067">ATP-binding</keyword>
<dbReference type="OrthoDB" id="3239744at2"/>
<dbReference type="Gene3D" id="3.40.50.300">
    <property type="entry name" value="P-loop containing nucleotide triphosphate hydrolases"/>
    <property type="match status" value="2"/>
</dbReference>
<protein>
    <submittedName>
        <fullName evidence="5">Glycerophosphodiester phosphodiesterase</fullName>
    </submittedName>
</protein>
<dbReference type="Proteomes" id="UP000245283">
    <property type="component" value="Unassembled WGS sequence"/>
</dbReference>
<keyword evidence="1" id="KW-0547">Nucleotide-binding</keyword>
<evidence type="ECO:0000259" key="4">
    <source>
        <dbReference type="PROSITE" id="PS50893"/>
    </source>
</evidence>
<dbReference type="SMART" id="SM00382">
    <property type="entry name" value="AAA"/>
    <property type="match status" value="2"/>
</dbReference>
<organism evidence="5 6">
    <name type="scientific">Ancrocorticia populi</name>
    <dbReference type="NCBI Taxonomy" id="2175228"/>
    <lineage>
        <taxon>Bacteria</taxon>
        <taxon>Bacillati</taxon>
        <taxon>Actinomycetota</taxon>
        <taxon>Actinomycetes</taxon>
        <taxon>Actinomycetales</taxon>
        <taxon>Actinomycetaceae</taxon>
        <taxon>Ancrocorticia</taxon>
    </lineage>
</organism>
<dbReference type="RefSeq" id="WP_109092739.1">
    <property type="nucleotide sequence ID" value="NZ_QETB01000001.1"/>
</dbReference>
<comment type="caution">
    <text evidence="5">The sequence shown here is derived from an EMBL/GenBank/DDBJ whole genome shotgun (WGS) entry which is preliminary data.</text>
</comment>
<dbReference type="Pfam" id="PF00005">
    <property type="entry name" value="ABC_tran"/>
    <property type="match status" value="2"/>
</dbReference>
<dbReference type="InterPro" id="IPR032781">
    <property type="entry name" value="ABC_tran_Xtn"/>
</dbReference>
<dbReference type="Pfam" id="PF12848">
    <property type="entry name" value="ABC_tran_Xtn"/>
    <property type="match status" value="1"/>
</dbReference>
<feature type="domain" description="ABC transporter" evidence="4">
    <location>
        <begin position="5"/>
        <end position="225"/>
    </location>
</feature>
<dbReference type="GO" id="GO:0005524">
    <property type="term" value="F:ATP binding"/>
    <property type="evidence" value="ECO:0007669"/>
    <property type="project" value="UniProtKB-KW"/>
</dbReference>
<dbReference type="InterPro" id="IPR003593">
    <property type="entry name" value="AAA+_ATPase"/>
</dbReference>
<evidence type="ECO:0000256" key="1">
    <source>
        <dbReference type="ARBA" id="ARBA00022741"/>
    </source>
</evidence>
<feature type="compositionally biased region" description="Basic and acidic residues" evidence="3">
    <location>
        <begin position="541"/>
        <end position="572"/>
    </location>
</feature>
<dbReference type="InterPro" id="IPR027417">
    <property type="entry name" value="P-loop_NTPase"/>
</dbReference>
<feature type="domain" description="ABC transporter" evidence="4">
    <location>
        <begin position="301"/>
        <end position="523"/>
    </location>
</feature>
<keyword evidence="6" id="KW-1185">Reference proteome</keyword>
<dbReference type="InterPro" id="IPR017871">
    <property type="entry name" value="ABC_transporter-like_CS"/>
</dbReference>
<dbReference type="InterPro" id="IPR051309">
    <property type="entry name" value="ABCF_ATPase"/>
</dbReference>
<dbReference type="PROSITE" id="PS00211">
    <property type="entry name" value="ABC_TRANSPORTER_1"/>
    <property type="match status" value="1"/>
</dbReference>
<dbReference type="AlphaFoldDB" id="A0A2V1KAA2"/>
<evidence type="ECO:0000313" key="5">
    <source>
        <dbReference type="EMBL" id="PWF27240.1"/>
    </source>
</evidence>
<dbReference type="GO" id="GO:0016887">
    <property type="term" value="F:ATP hydrolysis activity"/>
    <property type="evidence" value="ECO:0007669"/>
    <property type="project" value="InterPro"/>
</dbReference>
<proteinExistence type="predicted"/>
<dbReference type="PANTHER" id="PTHR42855:SF1">
    <property type="entry name" value="ABC TRANSPORTER DOMAIN-CONTAINING PROTEIN"/>
    <property type="match status" value="1"/>
</dbReference>
<evidence type="ECO:0000256" key="2">
    <source>
        <dbReference type="ARBA" id="ARBA00022840"/>
    </source>
</evidence>
<dbReference type="PANTHER" id="PTHR42855">
    <property type="entry name" value="ABC TRANSPORTER ATP-BINDING SUBUNIT"/>
    <property type="match status" value="1"/>
</dbReference>
<evidence type="ECO:0000313" key="6">
    <source>
        <dbReference type="Proteomes" id="UP000245283"/>
    </source>
</evidence>
<dbReference type="PROSITE" id="PS50893">
    <property type="entry name" value="ABC_TRANSPORTER_2"/>
    <property type="match status" value="2"/>
</dbReference>
<dbReference type="SUPFAM" id="SSF52540">
    <property type="entry name" value="P-loop containing nucleoside triphosphate hydrolases"/>
    <property type="match status" value="2"/>
</dbReference>
<name>A0A2V1KAA2_9ACTO</name>
<evidence type="ECO:0000256" key="3">
    <source>
        <dbReference type="SAM" id="MobiDB-lite"/>
    </source>
</evidence>
<accession>A0A2V1KAA2</accession>
<reference evidence="6" key="1">
    <citation type="submission" date="2018-05" db="EMBL/GenBank/DDBJ databases">
        <authorList>
            <person name="Li Y."/>
        </authorList>
    </citation>
    <scope>NUCLEOTIDE SEQUENCE [LARGE SCALE GENOMIC DNA]</scope>
    <source>
        <strain evidence="6">sk1b4</strain>
    </source>
</reference>
<sequence>MAHLLGLQQVGITLGSRPILGDISVDLEDGVRIGVVGPNGGGKTTLLRLMTGAVSPDTGIVTRQRDVKIAELAQADTFPDGQTVRDAIHGSDATHVWAGDAHIRRLHAGLLPDIDLDGKIGELSGGQRRRVALAATLCEDANIVILDEPTNHLDIDGITFLAGYLSERFGGARPEGALVIVTHDRWFLDAVCTRLWEVVPGNDGPGGRDPQPGHVETYEGGYAAYILQRTERERQAAVAAEKRNNMLRKELAWLRRGAPARTSKPRFRIDAAEALIADEPAPRDTMELTKMATSRLGKKVIDLEDITFTYPGAPEPVLRDLTLRLAPGERLGVMGPNGAGKSSLLGVISGELTPQTGQVKRGKTVKLAVLDQNTRELEKVADLRVVEAVSEIALRVSVGKKELTATQLVERMGFTRERAWTRVAEISGGERRRLQLMRLLMAEPNVLLLDEPTNDLDTDTLAAVEDLLDSWPGTLVVVSHDRYLLERLTDRQMAVLDQGLRDLPGGVDQYVQLRELAGTQTPRTAATPEDSGPSRSAQAREAQKEASRIERKLGKVRTQLEKLHARQAKESESGDFEALAQTSREASTLKDQIDDLEESWLEAAEAAEELQG</sequence>